<reference evidence="1" key="2">
    <citation type="submission" date="2020-02" db="EMBL/GenBank/DDBJ databases">
        <authorList>
            <person name="Littmann E."/>
            <person name="Sorbara M."/>
        </authorList>
    </citation>
    <scope>NUCLEOTIDE SEQUENCE</scope>
    <source>
        <strain evidence="1">MSK.17.79</strain>
    </source>
</reference>
<dbReference type="Gene3D" id="1.20.5.440">
    <property type="entry name" value="ATP synthase delta/epsilon subunit, C-terminal domain"/>
    <property type="match status" value="1"/>
</dbReference>
<gene>
    <name evidence="1" type="ORF">G4319_12810</name>
</gene>
<organism evidence="1 2">
    <name type="scientific">Agathobacter rectalis</name>
    <dbReference type="NCBI Taxonomy" id="39491"/>
    <lineage>
        <taxon>Bacteria</taxon>
        <taxon>Bacillati</taxon>
        <taxon>Bacillota</taxon>
        <taxon>Clostridia</taxon>
        <taxon>Lachnospirales</taxon>
        <taxon>Lachnospiraceae</taxon>
        <taxon>Agathobacter</taxon>
    </lineage>
</organism>
<dbReference type="Proteomes" id="UP001193670">
    <property type="component" value="Unassembled WGS sequence"/>
</dbReference>
<name>A0AAX0BHL8_9FIRM</name>
<dbReference type="AlphaFoldDB" id="A0AAX0BHL8"/>
<accession>A0AAX0BHL8</accession>
<proteinExistence type="predicted"/>
<dbReference type="EMBL" id="JAAILW010000030">
    <property type="protein sequence ID" value="NSC28195.1"/>
    <property type="molecule type" value="Genomic_DNA"/>
</dbReference>
<comment type="caution">
    <text evidence="1">The sequence shown here is derived from an EMBL/GenBank/DDBJ whole genome shotgun (WGS) entry which is preliminary data.</text>
</comment>
<reference evidence="1" key="1">
    <citation type="journal article" date="2020" name="Cell Host Microbe">
        <title>Functional and Genomic Variation between Human-Derived Isolates of Lachnospiraceae Reveals Inter- and Intra-Species Diversity.</title>
        <authorList>
            <person name="Sorbara M.T."/>
            <person name="Littmann E.R."/>
            <person name="Fontana E."/>
            <person name="Moody T.U."/>
            <person name="Kohout C.E."/>
            <person name="Gjonbalaj M."/>
            <person name="Eaton V."/>
            <person name="Seok R."/>
            <person name="Leiner I.M."/>
            <person name="Pamer E.G."/>
        </authorList>
    </citation>
    <scope>NUCLEOTIDE SEQUENCE</scope>
    <source>
        <strain evidence="1">MSK.17.79</strain>
    </source>
</reference>
<evidence type="ECO:0000313" key="2">
    <source>
        <dbReference type="Proteomes" id="UP001193670"/>
    </source>
</evidence>
<protein>
    <submittedName>
        <fullName evidence="1">Uncharacterized protein</fullName>
    </submittedName>
</protein>
<sequence length="49" mass="5780">MEIITPDRVFYKGETDFLEFNTQNGEIDVKRAEFALRKALIRIDVAHHM</sequence>
<evidence type="ECO:0000313" key="1">
    <source>
        <dbReference type="EMBL" id="NSC28195.1"/>
    </source>
</evidence>